<dbReference type="EMBL" id="BRPL01000002">
    <property type="protein sequence ID" value="GLB46451.1"/>
    <property type="molecule type" value="Genomic_DNA"/>
</dbReference>
<dbReference type="Gene3D" id="3.90.1510.10">
    <property type="entry name" value="Glycerate kinase, domain 2"/>
    <property type="match status" value="1"/>
</dbReference>
<proteinExistence type="inferred from homology"/>
<dbReference type="Proteomes" id="UP001144204">
    <property type="component" value="Unassembled WGS sequence"/>
</dbReference>
<dbReference type="PIRSF" id="PIRSF006078">
    <property type="entry name" value="GlxK"/>
    <property type="match status" value="1"/>
</dbReference>
<organism evidence="5 6">
    <name type="scientific">Philodulcilactobacillus myokoensis</name>
    <dbReference type="NCBI Taxonomy" id="2929573"/>
    <lineage>
        <taxon>Bacteria</taxon>
        <taxon>Bacillati</taxon>
        <taxon>Bacillota</taxon>
        <taxon>Bacilli</taxon>
        <taxon>Lactobacillales</taxon>
        <taxon>Lactobacillaceae</taxon>
        <taxon>Philodulcilactobacillus</taxon>
    </lineage>
</organism>
<evidence type="ECO:0000256" key="1">
    <source>
        <dbReference type="ARBA" id="ARBA00006284"/>
    </source>
</evidence>
<dbReference type="Pfam" id="PF02595">
    <property type="entry name" value="Gly_kinase"/>
    <property type="match status" value="1"/>
</dbReference>
<keyword evidence="3 4" id="KW-0418">Kinase</keyword>
<name>A0A9W6B0C7_9LACO</name>
<evidence type="ECO:0000256" key="2">
    <source>
        <dbReference type="ARBA" id="ARBA00022679"/>
    </source>
</evidence>
<accession>A0A9W6B0C7</accession>
<dbReference type="RefSeq" id="WP_286135912.1">
    <property type="nucleotide sequence ID" value="NZ_BRPL01000002.1"/>
</dbReference>
<evidence type="ECO:0000313" key="5">
    <source>
        <dbReference type="EMBL" id="GLB46451.1"/>
    </source>
</evidence>
<dbReference type="PANTHER" id="PTHR21599:SF0">
    <property type="entry name" value="GLYCERATE KINASE"/>
    <property type="match status" value="1"/>
</dbReference>
<keyword evidence="6" id="KW-1185">Reference proteome</keyword>
<evidence type="ECO:0000313" key="6">
    <source>
        <dbReference type="Proteomes" id="UP001144204"/>
    </source>
</evidence>
<dbReference type="Gene3D" id="3.40.50.10350">
    <property type="entry name" value="Glycerate kinase, domain 1"/>
    <property type="match status" value="1"/>
</dbReference>
<reference evidence="5" key="2">
    <citation type="journal article" date="2023" name="PLoS ONE">
        <title>Philodulcilactobacillus myokoensis gen. nov., sp. nov., a fructophilic, acidophilic, and agar-phobic lactic acid bacterium isolated from fermented vegetable extracts.</title>
        <authorList>
            <person name="Kouya T."/>
            <person name="Ishiyama Y."/>
            <person name="Ohashi S."/>
            <person name="Kumakubo R."/>
            <person name="Yamazaki T."/>
            <person name="Otaki T."/>
        </authorList>
    </citation>
    <scope>NUCLEOTIDE SEQUENCE</scope>
    <source>
        <strain evidence="5">WR16-4</strain>
    </source>
</reference>
<dbReference type="GO" id="GO:0031388">
    <property type="term" value="P:organic acid phosphorylation"/>
    <property type="evidence" value="ECO:0007669"/>
    <property type="project" value="UniProtKB-UniRule"/>
</dbReference>
<evidence type="ECO:0000256" key="4">
    <source>
        <dbReference type="PIRNR" id="PIRNR006078"/>
    </source>
</evidence>
<protein>
    <submittedName>
        <fullName evidence="5">Glycerate kinase</fullName>
    </submittedName>
</protein>
<comment type="similarity">
    <text evidence="1 4">Belongs to the glycerate kinase type-1 family.</text>
</comment>
<evidence type="ECO:0000256" key="3">
    <source>
        <dbReference type="ARBA" id="ARBA00022777"/>
    </source>
</evidence>
<dbReference type="InterPro" id="IPR018197">
    <property type="entry name" value="Glycerate_kinase_RE-like"/>
</dbReference>
<keyword evidence="2 4" id="KW-0808">Transferase</keyword>
<dbReference type="NCBIfam" id="TIGR00045">
    <property type="entry name" value="glycerate kinase"/>
    <property type="match status" value="1"/>
</dbReference>
<dbReference type="InterPro" id="IPR036129">
    <property type="entry name" value="Glycerate_kinase_sf"/>
</dbReference>
<sequence length="386" mass="40526">MKIVLAPDSFKQSMTSKQAIDAMVSGISSILPKANIIGVPMADGGEGTVDSLVHATHGYFVSTTVLNPFKQPVDARYGILGDSNTAVIEMSAASGIQYTSKHHMAPMTGTSYGTGQLVVDALNRHVKQIMIGLGGSATTDGGEGLASALGVRFYDSNHHLIKAEGGKGLSQIEQIDLSHLDQRLKTTKILMASDVSNPLVGPKGAAHVFAPQKGANHEMVIQLDQNLKHYGQIIQKDLGKNILDVHGAGAAGGLGAGLLAFTNAKIHHGIQLVIATTHLKAKLKNADIVITGEGSIDDQTQYGKTPIGVAKTAKEVAPNALVIALGGRVKLSDDHLYQLGIDAILPIVPGAINLSDAMKSGPQNIKLVANNIARIIKHNHLLFNSK</sequence>
<dbReference type="PANTHER" id="PTHR21599">
    <property type="entry name" value="GLYCERATE KINASE"/>
    <property type="match status" value="1"/>
</dbReference>
<dbReference type="AlphaFoldDB" id="A0A9W6B0C7"/>
<dbReference type="InterPro" id="IPR004381">
    <property type="entry name" value="Glycerate_kinase"/>
</dbReference>
<dbReference type="SUPFAM" id="SSF110738">
    <property type="entry name" value="Glycerate kinase I"/>
    <property type="match status" value="1"/>
</dbReference>
<reference evidence="5" key="1">
    <citation type="submission" date="2022-07" db="EMBL/GenBank/DDBJ databases">
        <authorList>
            <person name="Kouya T."/>
            <person name="Ishiyama Y."/>
        </authorList>
    </citation>
    <scope>NUCLEOTIDE SEQUENCE</scope>
    <source>
        <strain evidence="5">WR16-4</strain>
    </source>
</reference>
<dbReference type="GO" id="GO:0008887">
    <property type="term" value="F:glycerate kinase activity"/>
    <property type="evidence" value="ECO:0007669"/>
    <property type="project" value="UniProtKB-UniRule"/>
</dbReference>
<gene>
    <name evidence="5" type="ORF">WR164_04300</name>
</gene>
<comment type="caution">
    <text evidence="5">The sequence shown here is derived from an EMBL/GenBank/DDBJ whole genome shotgun (WGS) entry which is preliminary data.</text>
</comment>
<dbReference type="InterPro" id="IPR018193">
    <property type="entry name" value="Glyc_kinase_flavodox-like_fold"/>
</dbReference>